<dbReference type="AlphaFoldDB" id="A0AA38LLJ5"/>
<comment type="caution">
    <text evidence="2">The sequence shown here is derived from an EMBL/GenBank/DDBJ whole genome shotgun (WGS) entry which is preliminary data.</text>
</comment>
<gene>
    <name evidence="2" type="ORF">KI387_001481</name>
</gene>
<sequence length="242" mass="27405">MASIGSWFFGLLTGHVLVQRDPTDPRDGQGTSLTSPAIQLSLIMLGIPCAFLGRPQANMQTNIFKILNDIVAKQAPKLHDMPSRIEKANLHEFVQLDGRYGLVKATHRLAVFSQGILAMSKTFIGVIELDPRQLLEDGIRKELARQLENTLNSSLVFCTTRAEEFEKKLQDLLHSIHSQCRSMEYFQDYVHVHGHRLWQEEFSQVIAKNMEQECNAYLKRRTQGSKSTCVDIKNLSTVSTCM</sequence>
<dbReference type="PANTHER" id="PTHR15691:SF6">
    <property type="entry name" value="WASH COMPLEX SUBUNIT 5"/>
    <property type="match status" value="1"/>
</dbReference>
<dbReference type="GO" id="GO:0140285">
    <property type="term" value="P:endosome fission"/>
    <property type="evidence" value="ECO:0007669"/>
    <property type="project" value="TreeGrafter"/>
</dbReference>
<dbReference type="InterPro" id="IPR019393">
    <property type="entry name" value="WASH_strumpellin"/>
</dbReference>
<proteinExistence type="inferred from homology"/>
<dbReference type="GO" id="GO:0030041">
    <property type="term" value="P:actin filament polymerization"/>
    <property type="evidence" value="ECO:0007669"/>
    <property type="project" value="TreeGrafter"/>
</dbReference>
<comment type="similarity">
    <text evidence="1">Belongs to the strumpellin family.</text>
</comment>
<dbReference type="EMBL" id="JAHRHJ020000001">
    <property type="protein sequence ID" value="KAH9329373.1"/>
    <property type="molecule type" value="Genomic_DNA"/>
</dbReference>
<evidence type="ECO:0000313" key="3">
    <source>
        <dbReference type="Proteomes" id="UP000824469"/>
    </source>
</evidence>
<dbReference type="PANTHER" id="PTHR15691">
    <property type="entry name" value="WASH COMPLEX SUBUNIT 5"/>
    <property type="match status" value="1"/>
</dbReference>
<dbReference type="GO" id="GO:0051125">
    <property type="term" value="P:regulation of actin nucleation"/>
    <property type="evidence" value="ECO:0007669"/>
    <property type="project" value="TreeGrafter"/>
</dbReference>
<feature type="non-terminal residue" evidence="2">
    <location>
        <position position="242"/>
    </location>
</feature>
<organism evidence="2 3">
    <name type="scientific">Taxus chinensis</name>
    <name type="common">Chinese yew</name>
    <name type="synonym">Taxus wallichiana var. chinensis</name>
    <dbReference type="NCBI Taxonomy" id="29808"/>
    <lineage>
        <taxon>Eukaryota</taxon>
        <taxon>Viridiplantae</taxon>
        <taxon>Streptophyta</taxon>
        <taxon>Embryophyta</taxon>
        <taxon>Tracheophyta</taxon>
        <taxon>Spermatophyta</taxon>
        <taxon>Pinopsida</taxon>
        <taxon>Pinidae</taxon>
        <taxon>Conifers II</taxon>
        <taxon>Cupressales</taxon>
        <taxon>Taxaceae</taxon>
        <taxon>Taxus</taxon>
    </lineage>
</organism>
<name>A0AA38LLJ5_TAXCH</name>
<accession>A0AA38LLJ5</accession>
<evidence type="ECO:0000256" key="1">
    <source>
        <dbReference type="ARBA" id="ARBA00006224"/>
    </source>
</evidence>
<dbReference type="GO" id="GO:0007032">
    <property type="term" value="P:endosome organization"/>
    <property type="evidence" value="ECO:0007669"/>
    <property type="project" value="TreeGrafter"/>
</dbReference>
<evidence type="ECO:0000313" key="2">
    <source>
        <dbReference type="EMBL" id="KAH9329373.1"/>
    </source>
</evidence>
<dbReference type="GO" id="GO:0005768">
    <property type="term" value="C:endosome"/>
    <property type="evidence" value="ECO:0007669"/>
    <property type="project" value="TreeGrafter"/>
</dbReference>
<protein>
    <submittedName>
        <fullName evidence="2">Uncharacterized protein</fullName>
    </submittedName>
</protein>
<dbReference type="Pfam" id="PF10266">
    <property type="entry name" value="Strumpellin"/>
    <property type="match status" value="1"/>
</dbReference>
<keyword evidence="3" id="KW-1185">Reference proteome</keyword>
<dbReference type="Proteomes" id="UP000824469">
    <property type="component" value="Unassembled WGS sequence"/>
</dbReference>
<reference evidence="2 3" key="1">
    <citation type="journal article" date="2021" name="Nat. Plants">
        <title>The Taxus genome provides insights into paclitaxel biosynthesis.</title>
        <authorList>
            <person name="Xiong X."/>
            <person name="Gou J."/>
            <person name="Liao Q."/>
            <person name="Li Y."/>
            <person name="Zhou Q."/>
            <person name="Bi G."/>
            <person name="Li C."/>
            <person name="Du R."/>
            <person name="Wang X."/>
            <person name="Sun T."/>
            <person name="Guo L."/>
            <person name="Liang H."/>
            <person name="Lu P."/>
            <person name="Wu Y."/>
            <person name="Zhang Z."/>
            <person name="Ro D.K."/>
            <person name="Shang Y."/>
            <person name="Huang S."/>
            <person name="Yan J."/>
        </authorList>
    </citation>
    <scope>NUCLEOTIDE SEQUENCE [LARGE SCALE GENOMIC DNA]</scope>
    <source>
        <strain evidence="2">Ta-2019</strain>
    </source>
</reference>
<dbReference type="GO" id="GO:0071203">
    <property type="term" value="C:WASH complex"/>
    <property type="evidence" value="ECO:0007669"/>
    <property type="project" value="InterPro"/>
</dbReference>